<evidence type="ECO:0000313" key="2">
    <source>
        <dbReference type="EMBL" id="CCD56822.1"/>
    </source>
</evidence>
<protein>
    <submittedName>
        <fullName evidence="2">Uncharacterized protein</fullName>
    </submittedName>
</protein>
<dbReference type="EMBL" id="FQ790362">
    <property type="protein sequence ID" value="CCD56822.1"/>
    <property type="molecule type" value="Genomic_DNA"/>
</dbReference>
<keyword evidence="1" id="KW-0732">Signal</keyword>
<feature type="signal peptide" evidence="1">
    <location>
        <begin position="1"/>
        <end position="15"/>
    </location>
</feature>
<evidence type="ECO:0000256" key="1">
    <source>
        <dbReference type="SAM" id="SignalP"/>
    </source>
</evidence>
<dbReference type="HOGENOM" id="CLU_2978903_0_0_1"/>
<proteinExistence type="predicted"/>
<organism evidence="2 3">
    <name type="scientific">Botryotinia fuckeliana (strain T4)</name>
    <name type="common">Noble rot fungus</name>
    <name type="synonym">Botrytis cinerea</name>
    <dbReference type="NCBI Taxonomy" id="999810"/>
    <lineage>
        <taxon>Eukaryota</taxon>
        <taxon>Fungi</taxon>
        <taxon>Dikarya</taxon>
        <taxon>Ascomycota</taxon>
        <taxon>Pezizomycotina</taxon>
        <taxon>Leotiomycetes</taxon>
        <taxon>Helotiales</taxon>
        <taxon>Sclerotiniaceae</taxon>
        <taxon>Botrytis</taxon>
    </lineage>
</organism>
<dbReference type="Proteomes" id="UP000008177">
    <property type="component" value="Unplaced contigs"/>
</dbReference>
<evidence type="ECO:0000313" key="3">
    <source>
        <dbReference type="Proteomes" id="UP000008177"/>
    </source>
</evidence>
<feature type="chain" id="PRO_5012294018" evidence="1">
    <location>
        <begin position="16"/>
        <end position="58"/>
    </location>
</feature>
<dbReference type="InParanoid" id="G2YYX4"/>
<accession>G2YYX4</accession>
<name>G2YYX4_BOTF4</name>
<gene>
    <name evidence="2" type="ORF">BofuT4_uP140840.1</name>
</gene>
<sequence>MEGFLWTLCLSCAKAVPVPVQLLDLSGWDRVALGSGCAEGCPHICYTSESSSNFQLVL</sequence>
<dbReference type="AlphaFoldDB" id="G2YYX4"/>
<reference evidence="3" key="1">
    <citation type="journal article" date="2011" name="PLoS Genet.">
        <title>Genomic analysis of the necrotrophic fungal pathogens Sclerotinia sclerotiorum and Botrytis cinerea.</title>
        <authorList>
            <person name="Amselem J."/>
            <person name="Cuomo C.A."/>
            <person name="van Kan J.A."/>
            <person name="Viaud M."/>
            <person name="Benito E.P."/>
            <person name="Couloux A."/>
            <person name="Coutinho P.M."/>
            <person name="de Vries R.P."/>
            <person name="Dyer P.S."/>
            <person name="Fillinger S."/>
            <person name="Fournier E."/>
            <person name="Gout L."/>
            <person name="Hahn M."/>
            <person name="Kohn L."/>
            <person name="Lapalu N."/>
            <person name="Plummer K.M."/>
            <person name="Pradier J.M."/>
            <person name="Quevillon E."/>
            <person name="Sharon A."/>
            <person name="Simon A."/>
            <person name="ten Have A."/>
            <person name="Tudzynski B."/>
            <person name="Tudzynski P."/>
            <person name="Wincker P."/>
            <person name="Andrew M."/>
            <person name="Anthouard V."/>
            <person name="Beever R.E."/>
            <person name="Beffa R."/>
            <person name="Benoit I."/>
            <person name="Bouzid O."/>
            <person name="Brault B."/>
            <person name="Chen Z."/>
            <person name="Choquer M."/>
            <person name="Collemare J."/>
            <person name="Cotton P."/>
            <person name="Danchin E.G."/>
            <person name="Da Silva C."/>
            <person name="Gautier A."/>
            <person name="Giraud C."/>
            <person name="Giraud T."/>
            <person name="Gonzalez C."/>
            <person name="Grossetete S."/>
            <person name="Guldener U."/>
            <person name="Henrissat B."/>
            <person name="Howlett B.J."/>
            <person name="Kodira C."/>
            <person name="Kretschmer M."/>
            <person name="Lappartient A."/>
            <person name="Leroch M."/>
            <person name="Levis C."/>
            <person name="Mauceli E."/>
            <person name="Neuveglise C."/>
            <person name="Oeser B."/>
            <person name="Pearson M."/>
            <person name="Poulain J."/>
            <person name="Poussereau N."/>
            <person name="Quesneville H."/>
            <person name="Rascle C."/>
            <person name="Schumacher J."/>
            <person name="Segurens B."/>
            <person name="Sexton A."/>
            <person name="Silva E."/>
            <person name="Sirven C."/>
            <person name="Soanes D.M."/>
            <person name="Talbot N.J."/>
            <person name="Templeton M."/>
            <person name="Yandava C."/>
            <person name="Yarden O."/>
            <person name="Zeng Q."/>
            <person name="Rollins J.A."/>
            <person name="Lebrun M.H."/>
            <person name="Dickman M."/>
        </authorList>
    </citation>
    <scope>NUCLEOTIDE SEQUENCE [LARGE SCALE GENOMIC DNA]</scope>
    <source>
        <strain evidence="3">T4</strain>
    </source>
</reference>